<evidence type="ECO:0000313" key="2">
    <source>
        <dbReference type="EMBL" id="RVT94827.1"/>
    </source>
</evidence>
<accession>A0A437MB06</accession>
<name>A0A437MB06_9SPHN</name>
<reference evidence="2 3" key="1">
    <citation type="submission" date="2019-01" db="EMBL/GenBank/DDBJ databases">
        <authorList>
            <person name="Chen W.-M."/>
        </authorList>
    </citation>
    <scope>NUCLEOTIDE SEQUENCE [LARGE SCALE GENOMIC DNA]</scope>
    <source>
        <strain evidence="2 3">CCP-7</strain>
    </source>
</reference>
<dbReference type="EMBL" id="SACN01000001">
    <property type="protein sequence ID" value="RVT94827.1"/>
    <property type="molecule type" value="Genomic_DNA"/>
</dbReference>
<keyword evidence="3" id="KW-1185">Reference proteome</keyword>
<organism evidence="2 3">
    <name type="scientific">Sphingomonas crocodyli</name>
    <dbReference type="NCBI Taxonomy" id="1979270"/>
    <lineage>
        <taxon>Bacteria</taxon>
        <taxon>Pseudomonadati</taxon>
        <taxon>Pseudomonadota</taxon>
        <taxon>Alphaproteobacteria</taxon>
        <taxon>Sphingomonadales</taxon>
        <taxon>Sphingomonadaceae</taxon>
        <taxon>Sphingomonas</taxon>
    </lineage>
</organism>
<feature type="domain" description="Rap1a immunity protein" evidence="1">
    <location>
        <begin position="12"/>
        <end position="97"/>
    </location>
</feature>
<comment type="caution">
    <text evidence="2">The sequence shown here is derived from an EMBL/GenBank/DDBJ whole genome shotgun (WGS) entry which is preliminary data.</text>
</comment>
<evidence type="ECO:0000313" key="3">
    <source>
        <dbReference type="Proteomes" id="UP000282971"/>
    </source>
</evidence>
<dbReference type="Proteomes" id="UP000282971">
    <property type="component" value="Unassembled WGS sequence"/>
</dbReference>
<dbReference type="Pfam" id="PF18602">
    <property type="entry name" value="Rap1a"/>
    <property type="match status" value="1"/>
</dbReference>
<protein>
    <recommendedName>
        <fullName evidence="1">Rap1a immunity protein domain-containing protein</fullName>
    </recommendedName>
</protein>
<dbReference type="RefSeq" id="WP_164857228.1">
    <property type="nucleotide sequence ID" value="NZ_SACN01000001.1"/>
</dbReference>
<dbReference type="Gene3D" id="1.10.890.40">
    <property type="match status" value="1"/>
</dbReference>
<sequence>MITGVLGAIVLTGGALLDDCQAKDSRRARCEAYVHGVIDATTTIAQSAGGALLCIPENATMDQIVGAVSGFIASVPAERHMTASSLSIYALQRAYPCPE</sequence>
<evidence type="ECO:0000259" key="1">
    <source>
        <dbReference type="Pfam" id="PF18602"/>
    </source>
</evidence>
<proteinExistence type="predicted"/>
<gene>
    <name evidence="2" type="ORF">EOD43_13705</name>
</gene>
<dbReference type="InterPro" id="IPR041238">
    <property type="entry name" value="Rap1a"/>
</dbReference>
<dbReference type="AlphaFoldDB" id="A0A437MB06"/>